<dbReference type="InterPro" id="IPR007612">
    <property type="entry name" value="LOR"/>
</dbReference>
<dbReference type="InterPro" id="IPR025659">
    <property type="entry name" value="Tubby-like_C"/>
</dbReference>
<dbReference type="RefSeq" id="XP_056559156.1">
    <property type="nucleotide sequence ID" value="XM_056696944.1"/>
</dbReference>
<reference evidence="3" key="1">
    <citation type="submission" date="2022-11" db="EMBL/GenBank/DDBJ databases">
        <authorList>
            <person name="Petersen C."/>
        </authorList>
    </citation>
    <scope>NUCLEOTIDE SEQUENCE</scope>
    <source>
        <strain evidence="3">IBT 29864</strain>
    </source>
</reference>
<evidence type="ECO:0000313" key="3">
    <source>
        <dbReference type="EMBL" id="KAJ5381585.1"/>
    </source>
</evidence>
<proteinExistence type="inferred from homology"/>
<comment type="similarity">
    <text evidence="1">Belongs to the LOR family.</text>
</comment>
<dbReference type="InterPro" id="IPR038595">
    <property type="entry name" value="LOR_sf"/>
</dbReference>
<dbReference type="Proteomes" id="UP001147782">
    <property type="component" value="Unassembled WGS sequence"/>
</dbReference>
<name>A0A9W9SP66_9EURO</name>
<dbReference type="AlphaFoldDB" id="A0A9W9SP66"/>
<protein>
    <submittedName>
        <fullName evidence="3">Uncharacterized protein</fullName>
    </submittedName>
</protein>
<dbReference type="EMBL" id="JAPZBS010000002">
    <property type="protein sequence ID" value="KAJ5381585.1"/>
    <property type="molecule type" value="Genomic_DNA"/>
</dbReference>
<sequence>MTTLEPLKQPIAIRPDLIATAPTTLIVHPHSISFSGSDFTISVLNNANQPGASSSSSSQSATEPTKIFFVDGKTFSWSNKMSFLDASGPAFELHRKKAGVTWFVSLPNTSDKSIATIAPQGHLLKDKFDVYIRNVADGGAEVKLEVRGNDIWKYRTSVYYGGSLVMMIKVKRYYLVYVGMGKRPEWEVNVTQGFDLSLASIIGVLLVHVLYKPSYQSSYRPAESSSSRDVDAKDPVKS</sequence>
<dbReference type="SUPFAM" id="SSF54518">
    <property type="entry name" value="Tubby C-terminal domain-like"/>
    <property type="match status" value="1"/>
</dbReference>
<keyword evidence="4" id="KW-1185">Reference proteome</keyword>
<feature type="region of interest" description="Disordered" evidence="2">
    <location>
        <begin position="218"/>
        <end position="238"/>
    </location>
</feature>
<organism evidence="3 4">
    <name type="scientific">Penicillium cataractarum</name>
    <dbReference type="NCBI Taxonomy" id="2100454"/>
    <lineage>
        <taxon>Eukaryota</taxon>
        <taxon>Fungi</taxon>
        <taxon>Dikarya</taxon>
        <taxon>Ascomycota</taxon>
        <taxon>Pezizomycotina</taxon>
        <taxon>Eurotiomycetes</taxon>
        <taxon>Eurotiomycetidae</taxon>
        <taxon>Eurotiales</taxon>
        <taxon>Aspergillaceae</taxon>
        <taxon>Penicillium</taxon>
    </lineage>
</organism>
<evidence type="ECO:0000256" key="1">
    <source>
        <dbReference type="ARBA" id="ARBA00005437"/>
    </source>
</evidence>
<evidence type="ECO:0000313" key="4">
    <source>
        <dbReference type="Proteomes" id="UP001147782"/>
    </source>
</evidence>
<dbReference type="GeneID" id="81436121"/>
<feature type="compositionally biased region" description="Basic and acidic residues" evidence="2">
    <location>
        <begin position="226"/>
        <end position="238"/>
    </location>
</feature>
<gene>
    <name evidence="3" type="ORF">N7496_004013</name>
</gene>
<reference evidence="3" key="2">
    <citation type="journal article" date="2023" name="IMA Fungus">
        <title>Comparative genomic study of the Penicillium genus elucidates a diverse pangenome and 15 lateral gene transfer events.</title>
        <authorList>
            <person name="Petersen C."/>
            <person name="Sorensen T."/>
            <person name="Nielsen M.R."/>
            <person name="Sondergaard T.E."/>
            <person name="Sorensen J.L."/>
            <person name="Fitzpatrick D.A."/>
            <person name="Frisvad J.C."/>
            <person name="Nielsen K.L."/>
        </authorList>
    </citation>
    <scope>NUCLEOTIDE SEQUENCE</scope>
    <source>
        <strain evidence="3">IBT 29864</strain>
    </source>
</reference>
<dbReference type="Gene3D" id="2.40.160.200">
    <property type="entry name" value="LURP1-related"/>
    <property type="match status" value="1"/>
</dbReference>
<dbReference type="OrthoDB" id="97518at2759"/>
<evidence type="ECO:0000256" key="2">
    <source>
        <dbReference type="SAM" id="MobiDB-lite"/>
    </source>
</evidence>
<comment type="caution">
    <text evidence="3">The sequence shown here is derived from an EMBL/GenBank/DDBJ whole genome shotgun (WGS) entry which is preliminary data.</text>
</comment>
<accession>A0A9W9SP66</accession>
<dbReference type="Pfam" id="PF04525">
    <property type="entry name" value="LOR"/>
    <property type="match status" value="1"/>
</dbReference>